<evidence type="ECO:0000313" key="6">
    <source>
        <dbReference type="EMBL" id="RZU14112.1"/>
    </source>
</evidence>
<protein>
    <recommendedName>
        <fullName evidence="4">Sulfurtransferase</fullName>
    </recommendedName>
</protein>
<dbReference type="InterPro" id="IPR001307">
    <property type="entry name" value="Thiosulphate_STrfase_CS"/>
</dbReference>
<organism evidence="6 7">
    <name type="scientific">Kribbella rubisoli</name>
    <dbReference type="NCBI Taxonomy" id="3075929"/>
    <lineage>
        <taxon>Bacteria</taxon>
        <taxon>Bacillati</taxon>
        <taxon>Actinomycetota</taxon>
        <taxon>Actinomycetes</taxon>
        <taxon>Propionibacteriales</taxon>
        <taxon>Kribbellaceae</taxon>
        <taxon>Kribbella</taxon>
    </lineage>
</organism>
<dbReference type="PANTHER" id="PTHR43855:SF1">
    <property type="entry name" value="THIOSULFATE SULFURTRANSFERASE"/>
    <property type="match status" value="1"/>
</dbReference>
<reference evidence="6 7" key="1">
    <citation type="journal article" date="2015" name="Stand. Genomic Sci.">
        <title>Genomic Encyclopedia of Bacterial and Archaeal Type Strains, Phase III: the genomes of soil and plant-associated and newly described type strains.</title>
        <authorList>
            <person name="Whitman W.B."/>
            <person name="Woyke T."/>
            <person name="Klenk H.P."/>
            <person name="Zhou Y."/>
            <person name="Lilburn T.G."/>
            <person name="Beck B.J."/>
            <person name="De Vos P."/>
            <person name="Vandamme P."/>
            <person name="Eisen J.A."/>
            <person name="Garrity G."/>
            <person name="Hugenholtz P."/>
            <person name="Kyrpides N.C."/>
        </authorList>
    </citation>
    <scope>NUCLEOTIDE SEQUENCE [LARGE SCALE GENOMIC DNA]</scope>
    <source>
        <strain evidence="6 7">VKM Ac-2540</strain>
    </source>
</reference>
<dbReference type="Proteomes" id="UP000292027">
    <property type="component" value="Unassembled WGS sequence"/>
</dbReference>
<keyword evidence="1 4" id="KW-0808">Transferase</keyword>
<dbReference type="CDD" id="cd01449">
    <property type="entry name" value="TST_Repeat_2"/>
    <property type="match status" value="1"/>
</dbReference>
<dbReference type="PROSITE" id="PS50206">
    <property type="entry name" value="RHODANESE_3"/>
    <property type="match status" value="2"/>
</dbReference>
<name>A0A4Q7WUM8_9ACTN</name>
<comment type="caution">
    <text evidence="6">The sequence shown here is derived from an EMBL/GenBank/DDBJ whole genome shotgun (WGS) entry which is preliminary data.</text>
</comment>
<dbReference type="InterPro" id="IPR051126">
    <property type="entry name" value="Thiosulfate_sulfurtransferase"/>
</dbReference>
<dbReference type="PROSITE" id="PS00683">
    <property type="entry name" value="RHODANESE_2"/>
    <property type="match status" value="1"/>
</dbReference>
<dbReference type="EMBL" id="SHKR01000013">
    <property type="protein sequence ID" value="RZU14112.1"/>
    <property type="molecule type" value="Genomic_DNA"/>
</dbReference>
<dbReference type="SUPFAM" id="SSF52821">
    <property type="entry name" value="Rhodanese/Cell cycle control phosphatase"/>
    <property type="match status" value="2"/>
</dbReference>
<feature type="domain" description="Rhodanese" evidence="5">
    <location>
        <begin position="160"/>
        <end position="274"/>
    </location>
</feature>
<keyword evidence="2" id="KW-0677">Repeat</keyword>
<evidence type="ECO:0000256" key="1">
    <source>
        <dbReference type="ARBA" id="ARBA00022679"/>
    </source>
</evidence>
<dbReference type="CDD" id="cd01448">
    <property type="entry name" value="TST_Repeat_1"/>
    <property type="match status" value="1"/>
</dbReference>
<feature type="domain" description="Rhodanese" evidence="5">
    <location>
        <begin position="18"/>
        <end position="125"/>
    </location>
</feature>
<evidence type="ECO:0000259" key="5">
    <source>
        <dbReference type="PROSITE" id="PS50206"/>
    </source>
</evidence>
<dbReference type="InterPro" id="IPR036873">
    <property type="entry name" value="Rhodanese-like_dom_sf"/>
</dbReference>
<proteinExistence type="predicted"/>
<dbReference type="GO" id="GO:0004792">
    <property type="term" value="F:thiosulfate-cyanide sulfurtransferase activity"/>
    <property type="evidence" value="ECO:0007669"/>
    <property type="project" value="UniProtKB-EC"/>
</dbReference>
<dbReference type="FunFam" id="3.40.250.10:FF:000024">
    <property type="entry name" value="Sulfurtransferase"/>
    <property type="match status" value="1"/>
</dbReference>
<evidence type="ECO:0000313" key="7">
    <source>
        <dbReference type="Proteomes" id="UP000292027"/>
    </source>
</evidence>
<accession>A0A4Q7WUM8</accession>
<dbReference type="InterPro" id="IPR001763">
    <property type="entry name" value="Rhodanese-like_dom"/>
</dbReference>
<dbReference type="PANTHER" id="PTHR43855">
    <property type="entry name" value="THIOSULFATE SULFURTRANSFERASE"/>
    <property type="match status" value="1"/>
</dbReference>
<dbReference type="Pfam" id="PF00581">
    <property type="entry name" value="Rhodanese"/>
    <property type="match status" value="2"/>
</dbReference>
<dbReference type="SMART" id="SM00450">
    <property type="entry name" value="RHOD"/>
    <property type="match status" value="2"/>
</dbReference>
<sequence>MSRESALVSADWVEEHKNDDGVVLIEVDEDVSAYDAGHIAGAIKLDWKDDLQDAVRRDFVNQEQFSALLSERGVKNDDTVVLYGGNNNWFASYAYWYFKLYGHSDVRLLDGGRKRWELDSRELTDEVVKRDATEYAAKAPNLDIRAFRDEVGEAIGVKNLVDVRSPDEYAGRLLAPAHLPQEQAQRAGHIPTAANIPWSKAANDDGTFRSDDELKTLYADAGVDFGKDTIAYCRIGERSAHTWFVLHEILGQENVKNYDGSWTEWGSLVGVPVALGDEPGKA</sequence>
<dbReference type="Gene3D" id="3.40.250.10">
    <property type="entry name" value="Rhodanese-like domain"/>
    <property type="match status" value="2"/>
</dbReference>
<dbReference type="RefSeq" id="WP_130446289.1">
    <property type="nucleotide sequence ID" value="NZ_SHKR01000013.1"/>
</dbReference>
<evidence type="ECO:0000256" key="2">
    <source>
        <dbReference type="ARBA" id="ARBA00022737"/>
    </source>
</evidence>
<keyword evidence="7" id="KW-1185">Reference proteome</keyword>
<dbReference type="AlphaFoldDB" id="A0A4Q7WUM8"/>
<comment type="catalytic activity">
    <reaction evidence="3">
        <text>thiosulfate + hydrogen cyanide = thiocyanate + sulfite + 2 H(+)</text>
        <dbReference type="Rhea" id="RHEA:16881"/>
        <dbReference type="ChEBI" id="CHEBI:15378"/>
        <dbReference type="ChEBI" id="CHEBI:17359"/>
        <dbReference type="ChEBI" id="CHEBI:18022"/>
        <dbReference type="ChEBI" id="CHEBI:18407"/>
        <dbReference type="ChEBI" id="CHEBI:33542"/>
        <dbReference type="EC" id="2.8.1.1"/>
    </reaction>
</comment>
<evidence type="ECO:0000256" key="3">
    <source>
        <dbReference type="ARBA" id="ARBA00047549"/>
    </source>
</evidence>
<dbReference type="OrthoDB" id="9781034at2"/>
<evidence type="ECO:0000256" key="4">
    <source>
        <dbReference type="RuleBase" id="RU000507"/>
    </source>
</evidence>
<gene>
    <name evidence="6" type="ORF">EV645_4974</name>
</gene>